<dbReference type="SUPFAM" id="SSF53187">
    <property type="entry name" value="Zn-dependent exopeptidases"/>
    <property type="match status" value="1"/>
</dbReference>
<dbReference type="Gene3D" id="3.40.630.10">
    <property type="entry name" value="Zn peptidases"/>
    <property type="match status" value="1"/>
</dbReference>
<dbReference type="AlphaFoldDB" id="A0A972VY22"/>
<sequence>MTRPVNVDRDSIEHTSWQKNLHSNVLDPQRQINPFYLAGSNNSLNSPNHSLSFVDLFYADLTGMVQTKIPGLFLKDSSGKELLNLLTTQPSGLRGRVTLLGETEESNSGNIIVHVPGQKNAAMLVNTHHDAGWSGAVQDASGIAVVMGLAAFYSQFPSNDIQKDLDNIDRQVTIENQGNSRFVNRAVKLKLCCPGRDAHPFVETEY</sequence>
<dbReference type="Proteomes" id="UP000754644">
    <property type="component" value="Unassembled WGS sequence"/>
</dbReference>
<evidence type="ECO:0000313" key="2">
    <source>
        <dbReference type="Proteomes" id="UP000754644"/>
    </source>
</evidence>
<dbReference type="EMBL" id="JABMOJ010000271">
    <property type="protein sequence ID" value="NQV65142.1"/>
    <property type="molecule type" value="Genomic_DNA"/>
</dbReference>
<proteinExistence type="predicted"/>
<evidence type="ECO:0000313" key="1">
    <source>
        <dbReference type="EMBL" id="NQV65142.1"/>
    </source>
</evidence>
<accession>A0A972VY22</accession>
<evidence type="ECO:0008006" key="3">
    <source>
        <dbReference type="Google" id="ProtNLM"/>
    </source>
</evidence>
<protein>
    <recommendedName>
        <fullName evidence="3">Peptidase M28 domain-containing protein</fullName>
    </recommendedName>
</protein>
<organism evidence="1 2">
    <name type="scientific">SAR86 cluster bacterium</name>
    <dbReference type="NCBI Taxonomy" id="2030880"/>
    <lineage>
        <taxon>Bacteria</taxon>
        <taxon>Pseudomonadati</taxon>
        <taxon>Pseudomonadota</taxon>
        <taxon>Gammaproteobacteria</taxon>
        <taxon>SAR86 cluster</taxon>
    </lineage>
</organism>
<comment type="caution">
    <text evidence="1">The sequence shown here is derived from an EMBL/GenBank/DDBJ whole genome shotgun (WGS) entry which is preliminary data.</text>
</comment>
<name>A0A972VY22_9GAMM</name>
<gene>
    <name evidence="1" type="ORF">HQ497_07245</name>
</gene>
<reference evidence="1" key="1">
    <citation type="submission" date="2020-05" db="EMBL/GenBank/DDBJ databases">
        <title>Sulfur intermediates as new biogeochemical hubs in an aquatic model microbial ecosystem.</title>
        <authorList>
            <person name="Vigneron A."/>
        </authorList>
    </citation>
    <scope>NUCLEOTIDE SEQUENCE</scope>
    <source>
        <strain evidence="1">Bin.250</strain>
    </source>
</reference>